<dbReference type="Pfam" id="PF13602">
    <property type="entry name" value="ADH_zinc_N_2"/>
    <property type="match status" value="1"/>
</dbReference>
<name>A0ABV6AUL5_9DEIO</name>
<evidence type="ECO:0000313" key="3">
    <source>
        <dbReference type="Proteomes" id="UP001589733"/>
    </source>
</evidence>
<dbReference type="InterPro" id="IPR013154">
    <property type="entry name" value="ADH-like_N"/>
</dbReference>
<dbReference type="Gene3D" id="3.90.180.10">
    <property type="entry name" value="Medium-chain alcohol dehydrogenases, catalytic domain"/>
    <property type="match status" value="1"/>
</dbReference>
<dbReference type="SUPFAM" id="SSF51735">
    <property type="entry name" value="NAD(P)-binding Rossmann-fold domains"/>
    <property type="match status" value="1"/>
</dbReference>
<evidence type="ECO:0000313" key="2">
    <source>
        <dbReference type="EMBL" id="MFB9991197.1"/>
    </source>
</evidence>
<evidence type="ECO:0000259" key="1">
    <source>
        <dbReference type="SMART" id="SM00829"/>
    </source>
</evidence>
<dbReference type="Proteomes" id="UP001589733">
    <property type="component" value="Unassembled WGS sequence"/>
</dbReference>
<dbReference type="InterPro" id="IPR051397">
    <property type="entry name" value="Zn-ADH-like_protein"/>
</dbReference>
<dbReference type="SMART" id="SM00829">
    <property type="entry name" value="PKS_ER"/>
    <property type="match status" value="1"/>
</dbReference>
<accession>A0ABV6AUL5</accession>
<dbReference type="CDD" id="cd08273">
    <property type="entry name" value="MDR8"/>
    <property type="match status" value="1"/>
</dbReference>
<dbReference type="PANTHER" id="PTHR43677">
    <property type="entry name" value="SHORT-CHAIN DEHYDROGENASE/REDUCTASE"/>
    <property type="match status" value="1"/>
</dbReference>
<dbReference type="EMBL" id="JBHLYR010000013">
    <property type="protein sequence ID" value="MFB9991197.1"/>
    <property type="molecule type" value="Genomic_DNA"/>
</dbReference>
<gene>
    <name evidence="2" type="ORF">ACFFLM_04265</name>
</gene>
<dbReference type="Pfam" id="PF08240">
    <property type="entry name" value="ADH_N"/>
    <property type="match status" value="1"/>
</dbReference>
<protein>
    <submittedName>
        <fullName evidence="2">Medium chain dehydrogenase/reductase family protein</fullName>
    </submittedName>
</protein>
<dbReference type="RefSeq" id="WP_380005884.1">
    <property type="nucleotide sequence ID" value="NZ_JBHLYR010000013.1"/>
</dbReference>
<comment type="caution">
    <text evidence="2">The sequence shown here is derived from an EMBL/GenBank/DDBJ whole genome shotgun (WGS) entry which is preliminary data.</text>
</comment>
<keyword evidence="3" id="KW-1185">Reference proteome</keyword>
<organism evidence="2 3">
    <name type="scientific">Deinococcus oregonensis</name>
    <dbReference type="NCBI Taxonomy" id="1805970"/>
    <lineage>
        <taxon>Bacteria</taxon>
        <taxon>Thermotogati</taxon>
        <taxon>Deinococcota</taxon>
        <taxon>Deinococci</taxon>
        <taxon>Deinococcales</taxon>
        <taxon>Deinococcaceae</taxon>
        <taxon>Deinococcus</taxon>
    </lineage>
</organism>
<dbReference type="Gene3D" id="3.40.50.720">
    <property type="entry name" value="NAD(P)-binding Rossmann-like Domain"/>
    <property type="match status" value="1"/>
</dbReference>
<dbReference type="SUPFAM" id="SSF50129">
    <property type="entry name" value="GroES-like"/>
    <property type="match status" value="1"/>
</dbReference>
<dbReference type="PANTHER" id="PTHR43677:SF4">
    <property type="entry name" value="QUINONE OXIDOREDUCTASE-LIKE PROTEIN 2"/>
    <property type="match status" value="1"/>
</dbReference>
<feature type="domain" description="Enoyl reductase (ER)" evidence="1">
    <location>
        <begin position="13"/>
        <end position="341"/>
    </location>
</feature>
<reference evidence="2 3" key="1">
    <citation type="submission" date="2024-09" db="EMBL/GenBank/DDBJ databases">
        <authorList>
            <person name="Sun Q."/>
            <person name="Mori K."/>
        </authorList>
    </citation>
    <scope>NUCLEOTIDE SEQUENCE [LARGE SCALE GENOMIC DNA]</scope>
    <source>
        <strain evidence="2 3">JCM 13503</strain>
    </source>
</reference>
<dbReference type="InterPro" id="IPR011032">
    <property type="entry name" value="GroES-like_sf"/>
</dbReference>
<dbReference type="InterPro" id="IPR020843">
    <property type="entry name" value="ER"/>
</dbReference>
<sequence length="343" mass="36142">MTPTLTSEIIMPGLVQPSGLQFRQRTLLAPAAGQVLVQMEASGVSFAEQSMRRGRYPGQPKFPFVPGYDFVGTVLAVGSGVAPDLIGRRVAAVTKTGGWATHSVVPAADLVSVPSGLDPALVETVLVNGVTAWQMLYRSARVKPGQTILVHGANGGVGTVLSQLALHAGIRVIGTAAPRHHAALRTAGIEPVDYGAPDLAARVRALAPGGVEATFDHLGLESARTSFSLLARGGRLICYGAASGLNDSTSVVRLFVAMISQITLWNVLPNSHRVSFYNFWGGHTIGLTAFRRRFQTDLTALLSLLEQGAIRPQIAARFSLKDAGAALELAESRTVQGKIVIVP</sequence>
<dbReference type="InterPro" id="IPR036291">
    <property type="entry name" value="NAD(P)-bd_dom_sf"/>
</dbReference>
<proteinExistence type="predicted"/>